<feature type="domain" description="Helicase ATP-binding" evidence="1">
    <location>
        <begin position="32"/>
        <end position="129"/>
    </location>
</feature>
<keyword evidence="2" id="KW-0547">Nucleotide-binding</keyword>
<dbReference type="GO" id="GO:0003677">
    <property type="term" value="F:DNA binding"/>
    <property type="evidence" value="ECO:0007669"/>
    <property type="project" value="TreeGrafter"/>
</dbReference>
<dbReference type="PANTHER" id="PTHR47962:SF5">
    <property type="entry name" value="ATP-DEPENDENT HELICASE LHR-RELATED"/>
    <property type="match status" value="1"/>
</dbReference>
<feature type="non-terminal residue" evidence="2">
    <location>
        <position position="138"/>
    </location>
</feature>
<keyword evidence="2" id="KW-0378">Hydrolase</keyword>
<dbReference type="InterPro" id="IPR014001">
    <property type="entry name" value="Helicase_ATP-bd"/>
</dbReference>
<evidence type="ECO:0000313" key="2">
    <source>
        <dbReference type="EMBL" id="NLF92005.1"/>
    </source>
</evidence>
<reference evidence="2 3" key="1">
    <citation type="journal article" date="2020" name="Biotechnol. Biofuels">
        <title>New insights from the biogas microbiome by comprehensive genome-resolved metagenomics of nearly 1600 species originating from multiple anaerobic digesters.</title>
        <authorList>
            <person name="Campanaro S."/>
            <person name="Treu L."/>
            <person name="Rodriguez-R L.M."/>
            <person name="Kovalovszki A."/>
            <person name="Ziels R.M."/>
            <person name="Maus I."/>
            <person name="Zhu X."/>
            <person name="Kougias P.G."/>
            <person name="Basile A."/>
            <person name="Luo G."/>
            <person name="Schluter A."/>
            <person name="Konstantinidis K.T."/>
            <person name="Angelidaki I."/>
        </authorList>
    </citation>
    <scope>NUCLEOTIDE SEQUENCE [LARGE SCALE GENOMIC DNA]</scope>
    <source>
        <strain evidence="2">AS06rmzACSIP_235</strain>
    </source>
</reference>
<dbReference type="Proteomes" id="UP000523614">
    <property type="component" value="Unassembled WGS sequence"/>
</dbReference>
<keyword evidence="2" id="KW-0347">Helicase</keyword>
<dbReference type="EMBL" id="JAAYYP010000429">
    <property type="protein sequence ID" value="NLF92005.1"/>
    <property type="molecule type" value="Genomic_DNA"/>
</dbReference>
<accession>A0A847HFF7</accession>
<dbReference type="InterPro" id="IPR052511">
    <property type="entry name" value="ATP-dep_Helicase"/>
</dbReference>
<protein>
    <submittedName>
        <fullName evidence="2">DEAD/DEAH box helicase</fullName>
    </submittedName>
</protein>
<dbReference type="InterPro" id="IPR027417">
    <property type="entry name" value="P-loop_NTPase"/>
</dbReference>
<comment type="caution">
    <text evidence="2">The sequence shown here is derived from an EMBL/GenBank/DDBJ whole genome shotgun (WGS) entry which is preliminary data.</text>
</comment>
<dbReference type="Gene3D" id="3.40.50.300">
    <property type="entry name" value="P-loop containing nucleotide triphosphate hydrolases"/>
    <property type="match status" value="1"/>
</dbReference>
<organism evidence="2 3">
    <name type="scientific">Corynebacterium marinum</name>
    <dbReference type="NCBI Taxonomy" id="349751"/>
    <lineage>
        <taxon>Bacteria</taxon>
        <taxon>Bacillati</taxon>
        <taxon>Actinomycetota</taxon>
        <taxon>Actinomycetes</taxon>
        <taxon>Mycobacteriales</taxon>
        <taxon>Corynebacteriaceae</taxon>
        <taxon>Corynebacterium</taxon>
    </lineage>
</organism>
<name>A0A847HFF7_9CORY</name>
<dbReference type="GO" id="GO:0005524">
    <property type="term" value="F:ATP binding"/>
    <property type="evidence" value="ECO:0007669"/>
    <property type="project" value="InterPro"/>
</dbReference>
<dbReference type="InterPro" id="IPR011545">
    <property type="entry name" value="DEAD/DEAH_box_helicase_dom"/>
</dbReference>
<dbReference type="GO" id="GO:0016887">
    <property type="term" value="F:ATP hydrolysis activity"/>
    <property type="evidence" value="ECO:0007669"/>
    <property type="project" value="TreeGrafter"/>
</dbReference>
<keyword evidence="2" id="KW-0067">ATP-binding</keyword>
<proteinExistence type="predicted"/>
<dbReference type="AlphaFoldDB" id="A0A847HFF7"/>
<gene>
    <name evidence="2" type="ORF">GX570_11800</name>
</gene>
<evidence type="ECO:0000259" key="1">
    <source>
        <dbReference type="PROSITE" id="PS51192"/>
    </source>
</evidence>
<dbReference type="SUPFAM" id="SSF52540">
    <property type="entry name" value="P-loop containing nucleoside triphosphate hydrolases"/>
    <property type="match status" value="1"/>
</dbReference>
<sequence length="138" mass="14353">MADSILARFRPQVATWFGEVFAAPTPVQEKAWSAISAGDNALVVAPTGSGKTLAAFLWALDSLVERAGQLTLPVGEERASESGGGVKVLYISPLKALGVDVENNLRAPLTGISRVAQRLGLDAPDITVAVRSGDTPQA</sequence>
<dbReference type="GO" id="GO:0004386">
    <property type="term" value="F:helicase activity"/>
    <property type="evidence" value="ECO:0007669"/>
    <property type="project" value="UniProtKB-KW"/>
</dbReference>
<dbReference type="Pfam" id="PF00270">
    <property type="entry name" value="DEAD"/>
    <property type="match status" value="1"/>
</dbReference>
<dbReference type="PROSITE" id="PS51192">
    <property type="entry name" value="HELICASE_ATP_BIND_1"/>
    <property type="match status" value="1"/>
</dbReference>
<evidence type="ECO:0000313" key="3">
    <source>
        <dbReference type="Proteomes" id="UP000523614"/>
    </source>
</evidence>
<dbReference type="PANTHER" id="PTHR47962">
    <property type="entry name" value="ATP-DEPENDENT HELICASE LHR-RELATED-RELATED"/>
    <property type="match status" value="1"/>
</dbReference>